<dbReference type="AlphaFoldDB" id="A0A7K4SEQ8"/>
<dbReference type="OrthoDB" id="9447225at2759"/>
<protein>
    <submittedName>
        <fullName evidence="3">PRAG1 kinase</fullName>
    </submittedName>
</protein>
<accession>A0A7K4SEQ8</accession>
<dbReference type="InterPro" id="IPR011009">
    <property type="entry name" value="Kinase-like_dom_sf"/>
</dbReference>
<feature type="compositionally biased region" description="Low complexity" evidence="2">
    <location>
        <begin position="81"/>
        <end position="94"/>
    </location>
</feature>
<evidence type="ECO:0000256" key="1">
    <source>
        <dbReference type="ARBA" id="ARBA00038349"/>
    </source>
</evidence>
<comment type="caution">
    <text evidence="3">The sequence shown here is derived from an EMBL/GenBank/DDBJ whole genome shotgun (WGS) entry which is preliminary data.</text>
</comment>
<evidence type="ECO:0000313" key="4">
    <source>
        <dbReference type="Proteomes" id="UP000530263"/>
    </source>
</evidence>
<reference evidence="3 4" key="1">
    <citation type="submission" date="2019-09" db="EMBL/GenBank/DDBJ databases">
        <title>Bird 10,000 Genomes (B10K) Project - Family phase.</title>
        <authorList>
            <person name="Zhang G."/>
        </authorList>
    </citation>
    <scope>NUCLEOTIDE SEQUENCE [LARGE SCALE GENOMIC DNA]</scope>
    <source>
        <strain evidence="3">B10K-DU-021-26</strain>
        <tissue evidence="3">Mixed tissue sample</tissue>
    </source>
</reference>
<dbReference type="PANTHER" id="PTHR22972:SF6">
    <property type="entry name" value="PROTEIN PEAK3"/>
    <property type="match status" value="1"/>
</dbReference>
<feature type="non-terminal residue" evidence="3">
    <location>
        <position position="501"/>
    </location>
</feature>
<feature type="non-terminal residue" evidence="3">
    <location>
        <position position="1"/>
    </location>
</feature>
<gene>
    <name evidence="3" type="primary">Prag1_1</name>
    <name evidence="3" type="ORF">COLPIC_R07696</name>
</gene>
<dbReference type="Gene3D" id="1.10.510.10">
    <property type="entry name" value="Transferase(Phosphotransferase) domain 1"/>
    <property type="match status" value="1"/>
</dbReference>
<dbReference type="EMBL" id="VYZG01003149">
    <property type="protein sequence ID" value="NWQ83349.1"/>
    <property type="molecule type" value="Genomic_DNA"/>
</dbReference>
<name>A0A7K4SEQ8_COLPI</name>
<feature type="region of interest" description="Disordered" evidence="2">
    <location>
        <begin position="1"/>
        <end position="94"/>
    </location>
</feature>
<dbReference type="Proteomes" id="UP000530263">
    <property type="component" value="Unassembled WGS sequence"/>
</dbReference>
<dbReference type="GO" id="GO:0005925">
    <property type="term" value="C:focal adhesion"/>
    <property type="evidence" value="ECO:0007669"/>
    <property type="project" value="TreeGrafter"/>
</dbReference>
<keyword evidence="3" id="KW-0418">Kinase</keyword>
<dbReference type="PANTHER" id="PTHR22972">
    <property type="entry name" value="SERINE/THREONINE PROTEIN KINASE"/>
    <property type="match status" value="1"/>
</dbReference>
<keyword evidence="3" id="KW-0808">Transferase</keyword>
<sequence>DPLPPPLPRKHLQRAESLPEQGGPSRHCWGDPTPGASSILYNSPAPHLRHEEGAPGPAPPQDRASWGHKKPLTKSRSLGEPAAQSSPQAAPAPSAAELTFGTADGELGRVLGSGVCGLVLGGQAAALARLAAQIQEQLLGPEHRQQLLAAELAGSGWAALSVLEREPCCQSGDAWYFRVGFTFQQTPLVCAVKVRGDCGKRPGWCRGSRGLRCCSASPGTEEPARLAARPVLQVFICPEVPYQTLAGFVKGSQGLHRSSPGHYERLACLLLLQVCMGLEHLRGQNAGQGDLCPENLLLVQCPCPPRGQQGQEAALGLSLPRLLISSFFKVKAKQRPCSTSEEQDWTKGFAAPQCPAADELNVGMLIYHILHVDVSLENALGFRSNGLPEIPSLSIYSTGLKRLAVLLLQREPCRRLSLQRARSALQVLLWGPRQELFARSKKSLALLRSWLQVKRALLLLRCAERWAGALGSPGLEDWLCCQYFKEVTEHTLFQATQDLYA</sequence>
<dbReference type="InterPro" id="IPR051511">
    <property type="entry name" value="MitoQC_Scaffold_Kinases"/>
</dbReference>
<organism evidence="3 4">
    <name type="scientific">Columbina picui</name>
    <name type="common">Picui ground-dove</name>
    <dbReference type="NCBI Taxonomy" id="115618"/>
    <lineage>
        <taxon>Eukaryota</taxon>
        <taxon>Metazoa</taxon>
        <taxon>Chordata</taxon>
        <taxon>Craniata</taxon>
        <taxon>Vertebrata</taxon>
        <taxon>Euteleostomi</taxon>
        <taxon>Archelosauria</taxon>
        <taxon>Archosauria</taxon>
        <taxon>Dinosauria</taxon>
        <taxon>Saurischia</taxon>
        <taxon>Theropoda</taxon>
        <taxon>Coelurosauria</taxon>
        <taxon>Aves</taxon>
        <taxon>Neognathae</taxon>
        <taxon>Neoaves</taxon>
        <taxon>Columbimorphae</taxon>
        <taxon>Columbiformes</taxon>
        <taxon>Columbidae</taxon>
        <taxon>Columbina</taxon>
    </lineage>
</organism>
<dbReference type="SUPFAM" id="SSF56112">
    <property type="entry name" value="Protein kinase-like (PK-like)"/>
    <property type="match status" value="1"/>
</dbReference>
<evidence type="ECO:0000256" key="2">
    <source>
        <dbReference type="SAM" id="MobiDB-lite"/>
    </source>
</evidence>
<dbReference type="GO" id="GO:0015629">
    <property type="term" value="C:actin cytoskeleton"/>
    <property type="evidence" value="ECO:0007669"/>
    <property type="project" value="TreeGrafter"/>
</dbReference>
<keyword evidence="4" id="KW-1185">Reference proteome</keyword>
<dbReference type="GO" id="GO:0004672">
    <property type="term" value="F:protein kinase activity"/>
    <property type="evidence" value="ECO:0007669"/>
    <property type="project" value="TreeGrafter"/>
</dbReference>
<proteinExistence type="inferred from homology"/>
<evidence type="ECO:0000313" key="3">
    <source>
        <dbReference type="EMBL" id="NWQ83349.1"/>
    </source>
</evidence>
<comment type="similarity">
    <text evidence="1">Belongs to the protein kinase superfamily.</text>
</comment>